<dbReference type="Proteomes" id="UP000641803">
    <property type="component" value="Unassembled WGS sequence"/>
</dbReference>
<dbReference type="RefSeq" id="WP_191794653.1">
    <property type="nucleotide sequence ID" value="NZ_JACSQQ010000004.1"/>
</dbReference>
<name>A0ABR8RNL1_9CELL</name>
<keyword evidence="2" id="KW-1185">Reference proteome</keyword>
<proteinExistence type="predicted"/>
<evidence type="ECO:0000313" key="2">
    <source>
        <dbReference type="Proteomes" id="UP000641803"/>
    </source>
</evidence>
<accession>A0ABR8RNL1</accession>
<organism evidence="1 2">
    <name type="scientific">Oerskovia rustica</name>
    <dbReference type="NCBI Taxonomy" id="2762237"/>
    <lineage>
        <taxon>Bacteria</taxon>
        <taxon>Bacillati</taxon>
        <taxon>Actinomycetota</taxon>
        <taxon>Actinomycetes</taxon>
        <taxon>Micrococcales</taxon>
        <taxon>Cellulomonadaceae</taxon>
        <taxon>Oerskovia</taxon>
    </lineage>
</organism>
<comment type="caution">
    <text evidence="1">The sequence shown here is derived from an EMBL/GenBank/DDBJ whole genome shotgun (WGS) entry which is preliminary data.</text>
</comment>
<sequence length="278" mass="30190">MPDGTSVVAATAACVAAVLVAWQSWETRKSAGASQKAAEAAAAGLETANNALDVARREESHSRMLVSEAQRARIDAALPAISVLAARDVYWPPVTSSNLQSGSWTPCGEDESWSLPSDAGKALGVQGEIHFHNGSQKLVELRIDYTPADGGPRVFDDVVALEPGARARRQFLTWARIGEWAQADSEGWLNFEGRLPTVVYSDHLDSGVGVEWMFALGPAAPIYESDEREPGRYRLVTATPSPDRPQPPRPSLYVERERRSYWLDRLKGIELPAPGDAV</sequence>
<protein>
    <submittedName>
        <fullName evidence="1">Uncharacterized protein</fullName>
    </submittedName>
</protein>
<reference evidence="1 2" key="1">
    <citation type="submission" date="2020-08" db="EMBL/GenBank/DDBJ databases">
        <title>A Genomic Blueprint of the Chicken Gut Microbiome.</title>
        <authorList>
            <person name="Gilroy R."/>
            <person name="Ravi A."/>
            <person name="Getino M."/>
            <person name="Pursley I."/>
            <person name="Horton D.L."/>
            <person name="Alikhan N.-F."/>
            <person name="Baker D."/>
            <person name="Gharbi K."/>
            <person name="Hall N."/>
            <person name="Watson M."/>
            <person name="Adriaenssens E.M."/>
            <person name="Foster-Nyarko E."/>
            <person name="Jarju S."/>
            <person name="Secka A."/>
            <person name="Antonio M."/>
            <person name="Oren A."/>
            <person name="Chaudhuri R."/>
            <person name="La Ragione R.M."/>
            <person name="Hildebrand F."/>
            <person name="Pallen M.J."/>
        </authorList>
    </citation>
    <scope>NUCLEOTIDE SEQUENCE [LARGE SCALE GENOMIC DNA]</scope>
    <source>
        <strain evidence="1 2">Sa4CUA1</strain>
    </source>
</reference>
<evidence type="ECO:0000313" key="1">
    <source>
        <dbReference type="EMBL" id="MBD7949383.1"/>
    </source>
</evidence>
<gene>
    <name evidence="1" type="ORF">H9652_03030</name>
</gene>
<dbReference type="EMBL" id="JACSQQ010000004">
    <property type="protein sequence ID" value="MBD7949383.1"/>
    <property type="molecule type" value="Genomic_DNA"/>
</dbReference>